<evidence type="ECO:0000313" key="2">
    <source>
        <dbReference type="Proteomes" id="UP000199236"/>
    </source>
</evidence>
<reference evidence="1 2" key="1">
    <citation type="submission" date="2016-10" db="EMBL/GenBank/DDBJ databases">
        <authorList>
            <person name="de Groot N.N."/>
        </authorList>
    </citation>
    <scope>NUCLEOTIDE SEQUENCE [LARGE SCALE GENOMIC DNA]</scope>
    <source>
        <strain evidence="1 2">CGMCC 1.9157</strain>
    </source>
</reference>
<keyword evidence="2" id="KW-1185">Reference proteome</keyword>
<protein>
    <submittedName>
        <fullName evidence="1">Uncharacterized protein</fullName>
    </submittedName>
</protein>
<evidence type="ECO:0000313" key="1">
    <source>
        <dbReference type="EMBL" id="SFP01455.1"/>
    </source>
</evidence>
<proteinExistence type="predicted"/>
<organism evidence="1 2">
    <name type="scientific">Cohaesibacter marisflavi</name>
    <dbReference type="NCBI Taxonomy" id="655353"/>
    <lineage>
        <taxon>Bacteria</taxon>
        <taxon>Pseudomonadati</taxon>
        <taxon>Pseudomonadota</taxon>
        <taxon>Alphaproteobacteria</taxon>
        <taxon>Hyphomicrobiales</taxon>
        <taxon>Cohaesibacteraceae</taxon>
    </lineage>
</organism>
<gene>
    <name evidence="1" type="ORF">SAMN04488056_11841</name>
</gene>
<sequence length="54" mass="6065">MKTVQKKEGFYSYKNSKRKANDGIVQCNACAASNERPLVSLFVIKDIGTKRVQT</sequence>
<name>A0A1I5LW06_9HYPH</name>
<dbReference type="AlphaFoldDB" id="A0A1I5LW06"/>
<dbReference type="Proteomes" id="UP000199236">
    <property type="component" value="Unassembled WGS sequence"/>
</dbReference>
<dbReference type="EMBL" id="FOVR01000018">
    <property type="protein sequence ID" value="SFP01455.1"/>
    <property type="molecule type" value="Genomic_DNA"/>
</dbReference>
<accession>A0A1I5LW06</accession>